<dbReference type="EMBL" id="JAGIZI010000633">
    <property type="protein sequence ID" value="MBP0685844.1"/>
    <property type="molecule type" value="Genomic_DNA"/>
</dbReference>
<feature type="non-terminal residue" evidence="1">
    <location>
        <position position="78"/>
    </location>
</feature>
<gene>
    <name evidence="1" type="ORF">J8J21_22625</name>
</gene>
<accession>A0ABD4Q8B9</accession>
<comment type="caution">
    <text evidence="1">The sequence shown here is derived from an EMBL/GenBank/DDBJ whole genome shotgun (WGS) entry which is preliminary data.</text>
</comment>
<feature type="non-terminal residue" evidence="1">
    <location>
        <position position="1"/>
    </location>
</feature>
<dbReference type="Proteomes" id="UP000671119">
    <property type="component" value="Unassembled WGS sequence"/>
</dbReference>
<sequence>LLSEKTTKDILNKCQTKIFVIKTNNAALNEHINNLNISYVSRSALAQRLLIEANNTQQQSQVITQPKTDLGGLLVLVI</sequence>
<organism evidence="1 2">
    <name type="scientific">Mycobacterium tuberculosis</name>
    <dbReference type="NCBI Taxonomy" id="1773"/>
    <lineage>
        <taxon>Bacteria</taxon>
        <taxon>Bacillati</taxon>
        <taxon>Actinomycetota</taxon>
        <taxon>Actinomycetes</taxon>
        <taxon>Mycobacteriales</taxon>
        <taxon>Mycobacteriaceae</taxon>
        <taxon>Mycobacterium</taxon>
        <taxon>Mycobacterium tuberculosis complex</taxon>
    </lineage>
</organism>
<dbReference type="AlphaFoldDB" id="A0ABD4Q8B9"/>
<proteinExistence type="predicted"/>
<protein>
    <submittedName>
        <fullName evidence="1">Uncharacterized protein</fullName>
    </submittedName>
</protein>
<dbReference type="RefSeq" id="WP_209925645.1">
    <property type="nucleotide sequence ID" value="NZ_JAGIZI010000633.1"/>
</dbReference>
<evidence type="ECO:0000313" key="1">
    <source>
        <dbReference type="EMBL" id="MBP0685844.1"/>
    </source>
</evidence>
<evidence type="ECO:0000313" key="2">
    <source>
        <dbReference type="Proteomes" id="UP000671119"/>
    </source>
</evidence>
<reference evidence="1 2" key="1">
    <citation type="submission" date="2021-03" db="EMBL/GenBank/DDBJ databases">
        <title>Whole Genome Sequencing of Mycobacterium tuberculosis clinical isolates from Arunachal Pradesh, India.</title>
        <authorList>
            <person name="Singh S."/>
            <person name="Mudliar S.R."/>
            <person name="Kulsum U."/>
            <person name="Rufai S.B."/>
            <person name="Singh P.K."/>
            <person name="Umpo M."/>
            <person name="Nyori M."/>
        </authorList>
    </citation>
    <scope>NUCLEOTIDE SEQUENCE [LARGE SCALE GENOMIC DNA]</scope>
    <source>
        <strain evidence="1 2">OMICS/BPL/0142/20/SP</strain>
    </source>
</reference>
<name>A0ABD4Q8B9_MYCTX</name>